<comment type="caution">
    <text evidence="8">The sequence shown here is derived from an EMBL/GenBank/DDBJ whole genome shotgun (WGS) entry which is preliminary data.</text>
</comment>
<dbReference type="InterPro" id="IPR054464">
    <property type="entry name" value="ULD_fung"/>
</dbReference>
<evidence type="ECO:0000256" key="1">
    <source>
        <dbReference type="ARBA" id="ARBA00004141"/>
    </source>
</evidence>
<feature type="transmembrane region" description="Helical" evidence="6">
    <location>
        <begin position="1273"/>
        <end position="1295"/>
    </location>
</feature>
<dbReference type="GO" id="GO:0016020">
    <property type="term" value="C:membrane"/>
    <property type="evidence" value="ECO:0007669"/>
    <property type="project" value="UniProtKB-SubCell"/>
</dbReference>
<evidence type="ECO:0000256" key="3">
    <source>
        <dbReference type="ARBA" id="ARBA00022989"/>
    </source>
</evidence>
<dbReference type="Pfam" id="PF22893">
    <property type="entry name" value="ULD_2"/>
    <property type="match status" value="1"/>
</dbReference>
<evidence type="ECO:0000256" key="4">
    <source>
        <dbReference type="ARBA" id="ARBA00023136"/>
    </source>
</evidence>
<dbReference type="Gene3D" id="1.20.58.340">
    <property type="entry name" value="Magnesium transport protein CorA, transmembrane region"/>
    <property type="match status" value="1"/>
</dbReference>
<keyword evidence="4 6" id="KW-0472">Membrane</keyword>
<dbReference type="SUPFAM" id="SSF144083">
    <property type="entry name" value="Magnesium transport protein CorA, transmembrane region"/>
    <property type="match status" value="1"/>
</dbReference>
<keyword evidence="3 6" id="KW-1133">Transmembrane helix</keyword>
<feature type="transmembrane region" description="Helical" evidence="6">
    <location>
        <begin position="1237"/>
        <end position="1261"/>
    </location>
</feature>
<protein>
    <submittedName>
        <fullName evidence="8">CorA Mg2+ transporter protein</fullName>
    </submittedName>
</protein>
<feature type="region of interest" description="Disordered" evidence="5">
    <location>
        <begin position="26"/>
        <end position="104"/>
    </location>
</feature>
<evidence type="ECO:0000313" key="8">
    <source>
        <dbReference type="EMBL" id="KAI1514188.1"/>
    </source>
</evidence>
<organism evidence="8 9">
    <name type="scientific">Pyrenophora tritici-repentis</name>
    <dbReference type="NCBI Taxonomy" id="45151"/>
    <lineage>
        <taxon>Eukaryota</taxon>
        <taxon>Fungi</taxon>
        <taxon>Dikarya</taxon>
        <taxon>Ascomycota</taxon>
        <taxon>Pezizomycotina</taxon>
        <taxon>Dothideomycetes</taxon>
        <taxon>Pleosporomycetidae</taxon>
        <taxon>Pleosporales</taxon>
        <taxon>Pleosporineae</taxon>
        <taxon>Pleosporaceae</taxon>
        <taxon>Pyrenophora</taxon>
    </lineage>
</organism>
<feature type="compositionally biased region" description="Low complexity" evidence="5">
    <location>
        <begin position="254"/>
        <end position="263"/>
    </location>
</feature>
<keyword evidence="2 6" id="KW-0812">Transmembrane</keyword>
<dbReference type="InterPro" id="IPR050829">
    <property type="entry name" value="CorA_MIT"/>
</dbReference>
<dbReference type="PANTHER" id="PTHR47685">
    <property type="entry name" value="MAGNESIUM TRANSPORT PROTEIN CORA"/>
    <property type="match status" value="1"/>
</dbReference>
<evidence type="ECO:0000256" key="5">
    <source>
        <dbReference type="SAM" id="MobiDB-lite"/>
    </source>
</evidence>
<dbReference type="InterPro" id="IPR045863">
    <property type="entry name" value="CorA_TM1_TM2"/>
</dbReference>
<keyword evidence="9" id="KW-1185">Reference proteome</keyword>
<proteinExistence type="predicted"/>
<feature type="compositionally biased region" description="Low complexity" evidence="5">
    <location>
        <begin position="87"/>
        <end position="101"/>
    </location>
</feature>
<name>A0A922NCS8_9PLEO</name>
<evidence type="ECO:0000259" key="7">
    <source>
        <dbReference type="Pfam" id="PF22893"/>
    </source>
</evidence>
<dbReference type="EMBL" id="NRDI02000008">
    <property type="protein sequence ID" value="KAI1514188.1"/>
    <property type="molecule type" value="Genomic_DNA"/>
</dbReference>
<sequence>MERGRGVRHIPARSTVDEEIRELREELRRERRGRRDADVGSRERDREEMVERADPTRFPDERPDFSVCEERPRGRRVTVDEDDTWDNSPENESSHNSHVSSLYGRPHITDVTPVYFMDDLGEEKYVFPLNKCESKEATEPLWREIYAQKYVQENTIRDIYLDYITKGKYRVQTLEGANILPSAWSTFVRPESYIQIAFDSTLPDSGRSPKPPLRPGPRVAYTSGDTYETISPRRSHSAADTDNESTESELATSDTETPPDVVVVPELDRKVVPPVDCEKNKLSFQVKTAQRRTPNRPNGEEETDGTSPKALDASKGPDVGECQRSRITRVMHTEARGQNRIKIYTLPGPENTQLLESVTMTWYHLPLAQLDFGRFTNLCLNIPPLSARLQTLTHKLLTKLWKEKVNHFLGGMFVEPGTVLRADEKEQSDPQSVIFSCVPYFNIQPAAKKSSWSESILFPPRTLMQSYYPYESVRNRDEEQSYRKFGNSSADGIIHVPNLWIMNIGSDVIVTCGHSSINEETVKSIIVATEDIKQLASQDVDNNTLRTIRVIDLQGREFIFPIGDCRSYFQLETRIRELRYCSGWRERDDEIRLQHKTKDGSKELRPGDWGSLIKRTDLISITVSMIDDGKGDEQALTATSSPHQVSGSSSIFVPPFFHWPQSTPKDTASGEKKVKFLGTSDVQQASILLEQADKIMMTESFTDSYNKVATVFSSAAYYRSLPELTFKEITTDFTKLRLRSKRTQPIGSALTFHQSAIENQCTRISEQTTSLFGIVRMTFELFVSDIDQSRILRKGWGAMKQLHDKVTEITLRGSLGPDPKEYTDPEWKHPDMVDRTWHIRTPAKPSHLAVLETDAQLNKVIRRCKRCSIFRSYDSPEAALKHLRKHAKKAADLEESSAIISPGVLDSSDEKRPGHSLPPDSVLKEWVLNSEQFRREETNGDALATLTKAQGIARELFVEASELAEGIQNEDGDISGLYKMPQQELVRAFRNIMVFFMATERAVHYGTEVLRDQELIDYMAERSYFPGSEKEMDEGVVKRLGEVARRSLRRVRFKLCGMVKSDPPLDIFRKKSLGPEYVCAWLMRRLLVKPVNRPGPEPSTGSLKVLQQPQQQPQETIGDLYRGFISKLQFQVNSRASKRLLRDINLLQDELQILIAVNTWQTNLIQNYTRVLDDTSYEQELPSRKSMFPYERDLLRTCLNNLKLARDDFSDLLDLCRPLSDRTKQILEINEEDHGKAIMVFTVVTVIFLPLSFATSYFGMNTSDIRDMDQTQTLFWSVAIPLTVLTVGGCMLIGYNGVELLDGISSFLRMVSGKQKESPDAGVGVSRRKPPPNLQFDTTNTQELTNLDEAEFANPRPSGCDETMEDIQANKDYASIRKKIPYVTYGDDDEWFREEEGALIKAGERRAANFSHERNGLPPLPPRIDIVPGTMGAGWDKQDAWYDMKEKELWQRNRRSHRKVDNNYYENYGRY</sequence>
<gene>
    <name evidence="8" type="ORF">Ptr86124_006818</name>
</gene>
<comment type="subcellular location">
    <subcellularLocation>
        <location evidence="1">Membrane</location>
        <topology evidence="1">Multi-pass membrane protein</topology>
    </subcellularLocation>
</comment>
<accession>A0A922NCS8</accession>
<dbReference type="PANTHER" id="PTHR47685:SF1">
    <property type="entry name" value="MAGNESIUM TRANSPORT PROTEIN CORA"/>
    <property type="match status" value="1"/>
</dbReference>
<evidence type="ECO:0000256" key="2">
    <source>
        <dbReference type="ARBA" id="ARBA00022692"/>
    </source>
</evidence>
<feature type="compositionally biased region" description="Basic and acidic residues" evidence="5">
    <location>
        <begin position="26"/>
        <end position="72"/>
    </location>
</feature>
<feature type="region of interest" description="Disordered" evidence="5">
    <location>
        <begin position="282"/>
        <end position="320"/>
    </location>
</feature>
<feature type="domain" description="Ubiquitin-like" evidence="7">
    <location>
        <begin position="111"/>
        <end position="197"/>
    </location>
</feature>
<evidence type="ECO:0000313" key="9">
    <source>
        <dbReference type="Proteomes" id="UP000249757"/>
    </source>
</evidence>
<evidence type="ECO:0000256" key="6">
    <source>
        <dbReference type="SAM" id="Phobius"/>
    </source>
</evidence>
<feature type="region of interest" description="Disordered" evidence="5">
    <location>
        <begin position="200"/>
        <end position="263"/>
    </location>
</feature>
<reference evidence="9" key="1">
    <citation type="journal article" date="2022" name="Microb. Genom.">
        <title>A global pangenome for the wheat fungal pathogen Pyrenophora tritici-repentis and prediction of effector protein structural homology.</title>
        <authorList>
            <person name="Moolhuijzen P.M."/>
            <person name="See P.T."/>
            <person name="Shi G."/>
            <person name="Powell H.R."/>
            <person name="Cockram J."/>
            <person name="Jorgensen L.N."/>
            <person name="Benslimane H."/>
            <person name="Strelkov S.E."/>
            <person name="Turner J."/>
            <person name="Liu Z."/>
            <person name="Moffat C.S."/>
        </authorList>
    </citation>
    <scope>NUCLEOTIDE SEQUENCE [LARGE SCALE GENOMIC DNA]</scope>
</reference>
<dbReference type="InterPro" id="IPR002523">
    <property type="entry name" value="MgTranspt_CorA/ZnTranspt_ZntB"/>
</dbReference>
<feature type="region of interest" description="Disordered" evidence="5">
    <location>
        <begin position="1316"/>
        <end position="1335"/>
    </location>
</feature>
<dbReference type="GO" id="GO:0046873">
    <property type="term" value="F:metal ion transmembrane transporter activity"/>
    <property type="evidence" value="ECO:0007669"/>
    <property type="project" value="InterPro"/>
</dbReference>
<dbReference type="Pfam" id="PF01544">
    <property type="entry name" value="CorA"/>
    <property type="match status" value="1"/>
</dbReference>
<dbReference type="Proteomes" id="UP000249757">
    <property type="component" value="Unassembled WGS sequence"/>
</dbReference>